<dbReference type="InterPro" id="IPR013324">
    <property type="entry name" value="RNA_pol_sigma_r3/r4-like"/>
</dbReference>
<dbReference type="InterPro" id="IPR013249">
    <property type="entry name" value="RNA_pol_sigma70_r4_t2"/>
</dbReference>
<dbReference type="Pfam" id="PF04542">
    <property type="entry name" value="Sigma70_r2"/>
    <property type="match status" value="1"/>
</dbReference>
<evidence type="ECO:0000313" key="8">
    <source>
        <dbReference type="EMBL" id="ANF96815.1"/>
    </source>
</evidence>
<comment type="similarity">
    <text evidence="1">Belongs to the sigma-70 factor family. ECF subfamily.</text>
</comment>
<keyword evidence="2" id="KW-0805">Transcription regulation</keyword>
<evidence type="ECO:0000256" key="5">
    <source>
        <dbReference type="ARBA" id="ARBA00023163"/>
    </source>
</evidence>
<dbReference type="PANTHER" id="PTHR43133">
    <property type="entry name" value="RNA POLYMERASE ECF-TYPE SIGMA FACTO"/>
    <property type="match status" value="1"/>
</dbReference>
<keyword evidence="3" id="KW-0731">Sigma factor</keyword>
<dbReference type="Gene3D" id="1.10.10.10">
    <property type="entry name" value="Winged helix-like DNA-binding domain superfamily/Winged helix DNA-binding domain"/>
    <property type="match status" value="1"/>
</dbReference>
<evidence type="ECO:0000256" key="1">
    <source>
        <dbReference type="ARBA" id="ARBA00010641"/>
    </source>
</evidence>
<dbReference type="InterPro" id="IPR007627">
    <property type="entry name" value="RNA_pol_sigma70_r2"/>
</dbReference>
<dbReference type="InterPro" id="IPR014284">
    <property type="entry name" value="RNA_pol_sigma-70_dom"/>
</dbReference>
<name>A0A172ZGP0_9BACL</name>
<dbReference type="EMBL" id="CP013023">
    <property type="protein sequence ID" value="ANF96815.1"/>
    <property type="molecule type" value="Genomic_DNA"/>
</dbReference>
<keyword evidence="5" id="KW-0804">Transcription</keyword>
<dbReference type="SUPFAM" id="SSF88946">
    <property type="entry name" value="Sigma2 domain of RNA polymerase sigma factors"/>
    <property type="match status" value="1"/>
</dbReference>
<reference evidence="8 9" key="2">
    <citation type="journal article" date="2016" name="Int. J. Syst. Evol. Microbiol.">
        <title>Paenibacillus bovis sp. nov., isolated from raw yak (Bos grunniens) milk.</title>
        <authorList>
            <person name="Gao C."/>
            <person name="Han J."/>
            <person name="Liu Z."/>
            <person name="Xu X."/>
            <person name="Hang F."/>
            <person name="Wu Z."/>
        </authorList>
    </citation>
    <scope>NUCLEOTIDE SEQUENCE [LARGE SCALE GENOMIC DNA]</scope>
    <source>
        <strain evidence="8 9">BD3526</strain>
    </source>
</reference>
<dbReference type="InterPro" id="IPR013325">
    <property type="entry name" value="RNA_pol_sigma_r2"/>
</dbReference>
<evidence type="ECO:0000313" key="9">
    <source>
        <dbReference type="Proteomes" id="UP000078148"/>
    </source>
</evidence>
<sequence length="334" mass="37484">MAFVHSTAPAAASHSQHSCYSDTTSGNTYSDSESASISIQPVHSSTSWNMSSAYSDTNGKIEASVLPNPRSDIPYAGMDDTITSFSDQQELQSLMHSLYKYCLHLTRSAWDAEDLVQETCLKTISLLTESTAIQHINREAYMLRTARNLWIDILRRRTTWQHKQILLQNSADQLDCHSDAGYQRLESEWAAALLLHQLSPWQHAVFVLRDLFGYPAAETARILDTTEGAVKAALHRARAVVRSMREQIESDDDVALPLPDKQDQKLLRSYLSAFRNGQAEDMVRLLLDPAVDPISIAPQIIRQARYTLRQTKSVQSIPYNNKLNGSRTCMLVSA</sequence>
<dbReference type="NCBIfam" id="TIGR02937">
    <property type="entry name" value="sigma70-ECF"/>
    <property type="match status" value="1"/>
</dbReference>
<evidence type="ECO:0000259" key="7">
    <source>
        <dbReference type="Pfam" id="PF08281"/>
    </source>
</evidence>
<protein>
    <recommendedName>
        <fullName evidence="10">RNA polymerase subunit sigma-24</fullName>
    </recommendedName>
</protein>
<keyword evidence="4" id="KW-0238">DNA-binding</keyword>
<dbReference type="RefSeq" id="WP_060534922.1">
    <property type="nucleotide sequence ID" value="NZ_CP013023.1"/>
</dbReference>
<evidence type="ECO:0000256" key="4">
    <source>
        <dbReference type="ARBA" id="ARBA00023125"/>
    </source>
</evidence>
<dbReference type="GO" id="GO:0016987">
    <property type="term" value="F:sigma factor activity"/>
    <property type="evidence" value="ECO:0007669"/>
    <property type="project" value="UniProtKB-KW"/>
</dbReference>
<evidence type="ECO:0008006" key="10">
    <source>
        <dbReference type="Google" id="ProtNLM"/>
    </source>
</evidence>
<evidence type="ECO:0000259" key="6">
    <source>
        <dbReference type="Pfam" id="PF04542"/>
    </source>
</evidence>
<proteinExistence type="inferred from homology"/>
<reference evidence="9" key="1">
    <citation type="submission" date="2015-10" db="EMBL/GenBank/DDBJ databases">
        <title>Genome of Paenibacillus bovis sp. nov.</title>
        <authorList>
            <person name="Wu Z."/>
            <person name="Gao C."/>
            <person name="Liu Z."/>
            <person name="Zheng H."/>
        </authorList>
    </citation>
    <scope>NUCLEOTIDE SEQUENCE [LARGE SCALE GENOMIC DNA]</scope>
    <source>
        <strain evidence="9">BD3526</strain>
    </source>
</reference>
<dbReference type="AlphaFoldDB" id="A0A172ZGP0"/>
<dbReference type="SUPFAM" id="SSF88659">
    <property type="entry name" value="Sigma3 and sigma4 domains of RNA polymerase sigma factors"/>
    <property type="match status" value="1"/>
</dbReference>
<dbReference type="InterPro" id="IPR039425">
    <property type="entry name" value="RNA_pol_sigma-70-like"/>
</dbReference>
<dbReference type="GO" id="GO:0006352">
    <property type="term" value="P:DNA-templated transcription initiation"/>
    <property type="evidence" value="ECO:0007669"/>
    <property type="project" value="InterPro"/>
</dbReference>
<organism evidence="8 9">
    <name type="scientific">Paenibacillus bovis</name>
    <dbReference type="NCBI Taxonomy" id="1616788"/>
    <lineage>
        <taxon>Bacteria</taxon>
        <taxon>Bacillati</taxon>
        <taxon>Bacillota</taxon>
        <taxon>Bacilli</taxon>
        <taxon>Bacillales</taxon>
        <taxon>Paenibacillaceae</taxon>
        <taxon>Paenibacillus</taxon>
    </lineage>
</organism>
<gene>
    <name evidence="8" type="ORF">AR543_12890</name>
</gene>
<dbReference type="Proteomes" id="UP000078148">
    <property type="component" value="Chromosome"/>
</dbReference>
<accession>A0A172ZGP0</accession>
<dbReference type="STRING" id="1616788.AR543_12890"/>
<feature type="domain" description="RNA polymerase sigma factor 70 region 4 type 2" evidence="7">
    <location>
        <begin position="193"/>
        <end position="239"/>
    </location>
</feature>
<keyword evidence="9" id="KW-1185">Reference proteome</keyword>
<dbReference type="GO" id="GO:0003677">
    <property type="term" value="F:DNA binding"/>
    <property type="evidence" value="ECO:0007669"/>
    <property type="project" value="UniProtKB-KW"/>
</dbReference>
<evidence type="ECO:0000256" key="3">
    <source>
        <dbReference type="ARBA" id="ARBA00023082"/>
    </source>
</evidence>
<dbReference type="InterPro" id="IPR036388">
    <property type="entry name" value="WH-like_DNA-bd_sf"/>
</dbReference>
<evidence type="ECO:0000256" key="2">
    <source>
        <dbReference type="ARBA" id="ARBA00023015"/>
    </source>
</evidence>
<feature type="domain" description="RNA polymerase sigma-70 region 2" evidence="6">
    <location>
        <begin position="95"/>
        <end position="158"/>
    </location>
</feature>
<dbReference type="PANTHER" id="PTHR43133:SF8">
    <property type="entry name" value="RNA POLYMERASE SIGMA FACTOR HI_1459-RELATED"/>
    <property type="match status" value="1"/>
</dbReference>
<dbReference type="Gene3D" id="1.10.1740.10">
    <property type="match status" value="1"/>
</dbReference>
<dbReference type="KEGG" id="pbv:AR543_12890"/>
<dbReference type="OrthoDB" id="2381154at2"/>
<dbReference type="Pfam" id="PF08281">
    <property type="entry name" value="Sigma70_r4_2"/>
    <property type="match status" value="1"/>
</dbReference>